<dbReference type="RefSeq" id="WP_183602227.1">
    <property type="nucleotide sequence ID" value="NZ_JACHXK010000011.1"/>
</dbReference>
<name>A0A7W5B0J4_9BACL</name>
<dbReference type="SMART" id="SM00052">
    <property type="entry name" value="EAL"/>
    <property type="match status" value="1"/>
</dbReference>
<keyword evidence="4" id="KW-1185">Reference proteome</keyword>
<evidence type="ECO:0000259" key="2">
    <source>
        <dbReference type="PROSITE" id="PS50887"/>
    </source>
</evidence>
<gene>
    <name evidence="3" type="ORF">FHS18_004275</name>
</gene>
<accession>A0A7W5B0J4</accession>
<dbReference type="PROSITE" id="PS50887">
    <property type="entry name" value="GGDEF"/>
    <property type="match status" value="1"/>
</dbReference>
<dbReference type="SUPFAM" id="SSF55073">
    <property type="entry name" value="Nucleotide cyclase"/>
    <property type="match status" value="1"/>
</dbReference>
<dbReference type="PANTHER" id="PTHR33121:SF70">
    <property type="entry name" value="SIGNALING PROTEIN YKOW"/>
    <property type="match status" value="1"/>
</dbReference>
<dbReference type="CDD" id="cd01948">
    <property type="entry name" value="EAL"/>
    <property type="match status" value="1"/>
</dbReference>
<dbReference type="InterPro" id="IPR035919">
    <property type="entry name" value="EAL_sf"/>
</dbReference>
<dbReference type="EMBL" id="JACHXK010000011">
    <property type="protein sequence ID" value="MBB3112189.1"/>
    <property type="molecule type" value="Genomic_DNA"/>
</dbReference>
<dbReference type="InterPro" id="IPR050706">
    <property type="entry name" value="Cyclic-di-GMP_PDE-like"/>
</dbReference>
<protein>
    <submittedName>
        <fullName evidence="3">Diguanylate cyclase (GGDEF)-like protein</fullName>
    </submittedName>
</protein>
<proteinExistence type="predicted"/>
<dbReference type="Proteomes" id="UP000570361">
    <property type="component" value="Unassembled WGS sequence"/>
</dbReference>
<dbReference type="SMART" id="SM00267">
    <property type="entry name" value="GGDEF"/>
    <property type="match status" value="1"/>
</dbReference>
<organism evidence="3 4">
    <name type="scientific">Paenibacillus phyllosphaerae</name>
    <dbReference type="NCBI Taxonomy" id="274593"/>
    <lineage>
        <taxon>Bacteria</taxon>
        <taxon>Bacillati</taxon>
        <taxon>Bacillota</taxon>
        <taxon>Bacilli</taxon>
        <taxon>Bacillales</taxon>
        <taxon>Paenibacillaceae</taxon>
        <taxon>Paenibacillus</taxon>
    </lineage>
</organism>
<dbReference type="NCBIfam" id="TIGR00254">
    <property type="entry name" value="GGDEF"/>
    <property type="match status" value="1"/>
</dbReference>
<dbReference type="SUPFAM" id="SSF141868">
    <property type="entry name" value="EAL domain-like"/>
    <property type="match status" value="1"/>
</dbReference>
<dbReference type="Gene3D" id="3.20.20.450">
    <property type="entry name" value="EAL domain"/>
    <property type="match status" value="1"/>
</dbReference>
<feature type="domain" description="EAL" evidence="1">
    <location>
        <begin position="192"/>
        <end position="445"/>
    </location>
</feature>
<dbReference type="InterPro" id="IPR043128">
    <property type="entry name" value="Rev_trsase/Diguanyl_cyclase"/>
</dbReference>
<comment type="caution">
    <text evidence="3">The sequence shown here is derived from an EMBL/GenBank/DDBJ whole genome shotgun (WGS) entry which is preliminary data.</text>
</comment>
<dbReference type="InterPro" id="IPR001633">
    <property type="entry name" value="EAL_dom"/>
</dbReference>
<dbReference type="Pfam" id="PF00563">
    <property type="entry name" value="EAL"/>
    <property type="match status" value="1"/>
</dbReference>
<evidence type="ECO:0000313" key="3">
    <source>
        <dbReference type="EMBL" id="MBB3112189.1"/>
    </source>
</evidence>
<dbReference type="Pfam" id="PF00990">
    <property type="entry name" value="GGDEF"/>
    <property type="match status" value="1"/>
</dbReference>
<sequence>MDARYPVLQSISEGRAAAGWEDFDRLTGLPGRMAAFTLLGQALSKGRANEVGVIVAVVDFDRFHLINESRGTVFGDEALKQLGRRFQSKQLSEYTTCRIGGNTFLLFRFFDNEQLVSACTADLKAKLEVPLQVGGQMLYPTCSIGLAECPKHGLTAERLMRHAETALQQAKAAGGNRIGAYTEADANRASRRMELEGALRDALSGGQLSLNYQPIYEASGRLRGFEALLRWTHPELGFVSPAEFVPLAEQTGLIVLIGEWVIREACRMYHEAAQRGLTDIVMAVNLSPLQLRVPAFVETILFVLRESGTPPQAIELEITESVMIDAGEATVAALEQLRDAGVRIALDDFGTGYASLTYLRELPLHTLKLDRSFINHICKQHPERVIVESMISLVHRLGLEVVAEGIEDYDQLLLLREWGCDFMQGYLLGKPIQEAEVGPHLMELVH</sequence>
<dbReference type="InterPro" id="IPR029787">
    <property type="entry name" value="Nucleotide_cyclase"/>
</dbReference>
<dbReference type="Gene3D" id="3.30.70.270">
    <property type="match status" value="1"/>
</dbReference>
<dbReference type="AlphaFoldDB" id="A0A7W5B0J4"/>
<dbReference type="GO" id="GO:0071111">
    <property type="term" value="F:cyclic-guanylate-specific phosphodiesterase activity"/>
    <property type="evidence" value="ECO:0007669"/>
    <property type="project" value="InterPro"/>
</dbReference>
<reference evidence="3 4" key="1">
    <citation type="submission" date="2020-08" db="EMBL/GenBank/DDBJ databases">
        <title>Genomic Encyclopedia of Type Strains, Phase III (KMG-III): the genomes of soil and plant-associated and newly described type strains.</title>
        <authorList>
            <person name="Whitman W."/>
        </authorList>
    </citation>
    <scope>NUCLEOTIDE SEQUENCE [LARGE SCALE GENOMIC DNA]</scope>
    <source>
        <strain evidence="3 4">CECT 5862</strain>
    </source>
</reference>
<feature type="domain" description="GGDEF" evidence="2">
    <location>
        <begin position="51"/>
        <end position="183"/>
    </location>
</feature>
<evidence type="ECO:0000313" key="4">
    <source>
        <dbReference type="Proteomes" id="UP000570361"/>
    </source>
</evidence>
<dbReference type="PANTHER" id="PTHR33121">
    <property type="entry name" value="CYCLIC DI-GMP PHOSPHODIESTERASE PDEF"/>
    <property type="match status" value="1"/>
</dbReference>
<dbReference type="CDD" id="cd01949">
    <property type="entry name" value="GGDEF"/>
    <property type="match status" value="1"/>
</dbReference>
<dbReference type="InterPro" id="IPR000160">
    <property type="entry name" value="GGDEF_dom"/>
</dbReference>
<dbReference type="PROSITE" id="PS50883">
    <property type="entry name" value="EAL"/>
    <property type="match status" value="1"/>
</dbReference>
<evidence type="ECO:0000259" key="1">
    <source>
        <dbReference type="PROSITE" id="PS50883"/>
    </source>
</evidence>